<evidence type="ECO:0000256" key="3">
    <source>
        <dbReference type="ARBA" id="ARBA00022839"/>
    </source>
</evidence>
<evidence type="ECO:0000313" key="7">
    <source>
        <dbReference type="Proteomes" id="UP000324222"/>
    </source>
</evidence>
<dbReference type="AlphaFoldDB" id="A0A5B7EJH0"/>
<dbReference type="SUPFAM" id="SSF53098">
    <property type="entry name" value="Ribonuclease H-like"/>
    <property type="match status" value="1"/>
</dbReference>
<reference evidence="6 7" key="1">
    <citation type="submission" date="2019-05" db="EMBL/GenBank/DDBJ databases">
        <title>Another draft genome of Portunus trituberculatus and its Hox gene families provides insights of decapod evolution.</title>
        <authorList>
            <person name="Jeong J.-H."/>
            <person name="Song I."/>
            <person name="Kim S."/>
            <person name="Choi T."/>
            <person name="Kim D."/>
            <person name="Ryu S."/>
            <person name="Kim W."/>
        </authorList>
    </citation>
    <scope>NUCLEOTIDE SEQUENCE [LARGE SCALE GENOMIC DNA]</scope>
    <source>
        <tissue evidence="6">Muscle</tissue>
    </source>
</reference>
<keyword evidence="4" id="KW-1133">Transmembrane helix</keyword>
<dbReference type="GO" id="GO:0005737">
    <property type="term" value="C:cytoplasm"/>
    <property type="evidence" value="ECO:0007669"/>
    <property type="project" value="TreeGrafter"/>
</dbReference>
<dbReference type="InterPro" id="IPR012337">
    <property type="entry name" value="RNaseH-like_sf"/>
</dbReference>
<comment type="caution">
    <text evidence="6">The sequence shown here is derived from an EMBL/GenBank/DDBJ whole genome shotgun (WGS) entry which is preliminary data.</text>
</comment>
<evidence type="ECO:0000256" key="1">
    <source>
        <dbReference type="ARBA" id="ARBA00022722"/>
    </source>
</evidence>
<keyword evidence="2" id="KW-0378">Hydrolase</keyword>
<accession>A0A5B7EJH0</accession>
<feature type="domain" description="3'-5' exonuclease" evidence="5">
    <location>
        <begin position="72"/>
        <end position="155"/>
    </location>
</feature>
<gene>
    <name evidence="6" type="primary">EXD2_2</name>
    <name evidence="6" type="ORF">E2C01_025999</name>
</gene>
<dbReference type="GO" id="GO:0003676">
    <property type="term" value="F:nucleic acid binding"/>
    <property type="evidence" value="ECO:0007669"/>
    <property type="project" value="InterPro"/>
</dbReference>
<dbReference type="EMBL" id="VSRR010002672">
    <property type="protein sequence ID" value="MPC32674.1"/>
    <property type="molecule type" value="Genomic_DNA"/>
</dbReference>
<keyword evidence="7" id="KW-1185">Reference proteome</keyword>
<organism evidence="6 7">
    <name type="scientific">Portunus trituberculatus</name>
    <name type="common">Swimming crab</name>
    <name type="synonym">Neptunus trituberculatus</name>
    <dbReference type="NCBI Taxonomy" id="210409"/>
    <lineage>
        <taxon>Eukaryota</taxon>
        <taxon>Metazoa</taxon>
        <taxon>Ecdysozoa</taxon>
        <taxon>Arthropoda</taxon>
        <taxon>Crustacea</taxon>
        <taxon>Multicrustacea</taxon>
        <taxon>Malacostraca</taxon>
        <taxon>Eumalacostraca</taxon>
        <taxon>Eucarida</taxon>
        <taxon>Decapoda</taxon>
        <taxon>Pleocyemata</taxon>
        <taxon>Brachyura</taxon>
        <taxon>Eubrachyura</taxon>
        <taxon>Portunoidea</taxon>
        <taxon>Portunidae</taxon>
        <taxon>Portuninae</taxon>
        <taxon>Portunus</taxon>
    </lineage>
</organism>
<evidence type="ECO:0000256" key="4">
    <source>
        <dbReference type="SAM" id="Phobius"/>
    </source>
</evidence>
<dbReference type="PANTHER" id="PTHR13620:SF104">
    <property type="entry name" value="EXONUCLEASE 3'-5' DOMAIN-CONTAINING PROTEIN 2"/>
    <property type="match status" value="1"/>
</dbReference>
<keyword evidence="4" id="KW-0472">Membrane</keyword>
<dbReference type="GO" id="GO:0008408">
    <property type="term" value="F:3'-5' exonuclease activity"/>
    <property type="evidence" value="ECO:0007669"/>
    <property type="project" value="InterPro"/>
</dbReference>
<dbReference type="GO" id="GO:0005634">
    <property type="term" value="C:nucleus"/>
    <property type="evidence" value="ECO:0007669"/>
    <property type="project" value="TreeGrafter"/>
</dbReference>
<evidence type="ECO:0000256" key="2">
    <source>
        <dbReference type="ARBA" id="ARBA00022801"/>
    </source>
</evidence>
<protein>
    <submittedName>
        <fullName evidence="6">Exonuclease 3'-5' domain-containing protein 2</fullName>
    </submittedName>
</protein>
<dbReference type="Gene3D" id="3.30.420.10">
    <property type="entry name" value="Ribonuclease H-like superfamily/Ribonuclease H"/>
    <property type="match status" value="1"/>
</dbReference>
<dbReference type="InterPro" id="IPR002562">
    <property type="entry name" value="3'-5'_exonuclease_dom"/>
</dbReference>
<proteinExistence type="predicted"/>
<dbReference type="InterPro" id="IPR051132">
    <property type="entry name" value="3-5_Exonuclease_domain"/>
</dbReference>
<dbReference type="Pfam" id="PF01612">
    <property type="entry name" value="DNA_pol_A_exo1"/>
    <property type="match status" value="1"/>
</dbReference>
<dbReference type="GO" id="GO:0006139">
    <property type="term" value="P:nucleobase-containing compound metabolic process"/>
    <property type="evidence" value="ECO:0007669"/>
    <property type="project" value="InterPro"/>
</dbReference>
<keyword evidence="3 6" id="KW-0269">Exonuclease</keyword>
<keyword evidence="4" id="KW-0812">Transmembrane</keyword>
<evidence type="ECO:0000313" key="6">
    <source>
        <dbReference type="EMBL" id="MPC32674.1"/>
    </source>
</evidence>
<dbReference type="PANTHER" id="PTHR13620">
    <property type="entry name" value="3-5 EXONUCLEASE"/>
    <property type="match status" value="1"/>
</dbReference>
<sequence>MMWMQPSDMWTLVAGLGGVMMLLAGLYLKMLPILMRKRVAVTLWFTSQKVWVVTSPLTWERVFPQLHREAIKDGAIGLDCEWVQVKGSRRPVALLQLATSSGLCVLVRLSHLKGITLLNLEEFLRDDTVLKVGVGTIEDSDYLYQDYKLQTEESEDSSSDSDSDLEDRPTFTATFINLLTYSPQAMRWCVSPIVASVLVSQVT</sequence>
<name>A0A5B7EJH0_PORTR</name>
<dbReference type="Proteomes" id="UP000324222">
    <property type="component" value="Unassembled WGS sequence"/>
</dbReference>
<keyword evidence="1" id="KW-0540">Nuclease</keyword>
<evidence type="ECO:0000259" key="5">
    <source>
        <dbReference type="Pfam" id="PF01612"/>
    </source>
</evidence>
<feature type="transmembrane region" description="Helical" evidence="4">
    <location>
        <begin position="12"/>
        <end position="28"/>
    </location>
</feature>
<dbReference type="OrthoDB" id="1920326at2759"/>
<dbReference type="InterPro" id="IPR036397">
    <property type="entry name" value="RNaseH_sf"/>
</dbReference>